<dbReference type="Gene3D" id="3.30.60.190">
    <property type="match status" value="1"/>
</dbReference>
<comment type="function">
    <text evidence="5">Required for box C/D snoRNAs accumulation involved in snoRNA processing, snoRNA transport to the nucleolus and ribosome biogenesis.</text>
</comment>
<dbReference type="EMBL" id="VFQX01000074">
    <property type="protein sequence ID" value="KAF0971692.1"/>
    <property type="molecule type" value="Genomic_DNA"/>
</dbReference>
<comment type="caution">
    <text evidence="10">The sequence shown here is derived from an EMBL/GenBank/DDBJ whole genome shotgun (WGS) entry which is preliminary data.</text>
</comment>
<dbReference type="OrthoDB" id="272357at2759"/>
<feature type="compositionally biased region" description="Low complexity" evidence="8">
    <location>
        <begin position="563"/>
        <end position="574"/>
    </location>
</feature>
<feature type="region of interest" description="Disordered" evidence="8">
    <location>
        <begin position="315"/>
        <end position="353"/>
    </location>
</feature>
<keyword evidence="2" id="KW-0479">Metal-binding</keyword>
<feature type="compositionally biased region" description="Low complexity" evidence="8">
    <location>
        <begin position="525"/>
        <end position="534"/>
    </location>
</feature>
<dbReference type="GO" id="GO:0005634">
    <property type="term" value="C:nucleus"/>
    <property type="evidence" value="ECO:0007669"/>
    <property type="project" value="TreeGrafter"/>
</dbReference>
<dbReference type="PROSITE" id="PS51083">
    <property type="entry name" value="ZF_HIT"/>
    <property type="match status" value="1"/>
</dbReference>
<dbReference type="CDD" id="cd23023">
    <property type="entry name" value="zf-HIT_BCD1"/>
    <property type="match status" value="1"/>
</dbReference>
<dbReference type="VEuPathDB" id="AmoebaDB:FDP41_009915"/>
<dbReference type="RefSeq" id="XP_044556408.1">
    <property type="nucleotide sequence ID" value="XM_044713925.1"/>
</dbReference>
<organism evidence="10 11">
    <name type="scientific">Naegleria fowleri</name>
    <name type="common">Brain eating amoeba</name>
    <dbReference type="NCBI Taxonomy" id="5763"/>
    <lineage>
        <taxon>Eukaryota</taxon>
        <taxon>Discoba</taxon>
        <taxon>Heterolobosea</taxon>
        <taxon>Tetramitia</taxon>
        <taxon>Eutetramitia</taxon>
        <taxon>Vahlkampfiidae</taxon>
        <taxon>Naegleria</taxon>
    </lineage>
</organism>
<dbReference type="VEuPathDB" id="AmoebaDB:NfTy_081120"/>
<keyword evidence="4" id="KW-0862">Zinc</keyword>
<dbReference type="InterPro" id="IPR057721">
    <property type="entry name" value="BCD1_alpha/beta"/>
</dbReference>
<comment type="similarity">
    <text evidence="6">Belongs to the BCD1 family.</text>
</comment>
<keyword evidence="11" id="KW-1185">Reference proteome</keyword>
<dbReference type="GO" id="GO:0070761">
    <property type="term" value="C:pre-snoRNP complex"/>
    <property type="evidence" value="ECO:0007669"/>
    <property type="project" value="TreeGrafter"/>
</dbReference>
<feature type="compositionally biased region" description="Basic and acidic residues" evidence="8">
    <location>
        <begin position="452"/>
        <end position="483"/>
    </location>
</feature>
<keyword evidence="3 7" id="KW-0863">Zinc-finger</keyword>
<dbReference type="GeneID" id="68117130"/>
<name>A0A6A5B900_NAEFO</name>
<evidence type="ECO:0000256" key="8">
    <source>
        <dbReference type="SAM" id="MobiDB-lite"/>
    </source>
</evidence>
<evidence type="ECO:0000256" key="6">
    <source>
        <dbReference type="ARBA" id="ARBA00049654"/>
    </source>
</evidence>
<evidence type="ECO:0000313" key="10">
    <source>
        <dbReference type="EMBL" id="KAF0971692.1"/>
    </source>
</evidence>
<dbReference type="SUPFAM" id="SSF144232">
    <property type="entry name" value="HIT/MYND zinc finger-like"/>
    <property type="match status" value="1"/>
</dbReference>
<dbReference type="InterPro" id="IPR051639">
    <property type="entry name" value="BCD1"/>
</dbReference>
<feature type="region of interest" description="Disordered" evidence="8">
    <location>
        <begin position="452"/>
        <end position="583"/>
    </location>
</feature>
<dbReference type="GO" id="GO:0048254">
    <property type="term" value="P:snoRNA localization"/>
    <property type="evidence" value="ECO:0007669"/>
    <property type="project" value="TreeGrafter"/>
</dbReference>
<dbReference type="OMA" id="SCHESAK"/>
<dbReference type="VEuPathDB" id="AmoebaDB:NF0104300"/>
<feature type="compositionally biased region" description="Basic and acidic residues" evidence="8">
    <location>
        <begin position="75"/>
        <end position="95"/>
    </location>
</feature>
<dbReference type="Proteomes" id="UP000444721">
    <property type="component" value="Unassembled WGS sequence"/>
</dbReference>
<evidence type="ECO:0000256" key="5">
    <source>
        <dbReference type="ARBA" id="ARBA00049598"/>
    </source>
</evidence>
<proteinExistence type="inferred from homology"/>
<dbReference type="GO" id="GO:0000463">
    <property type="term" value="P:maturation of LSU-rRNA from tricistronic rRNA transcript (SSU-rRNA, 5.8S rRNA, LSU-rRNA)"/>
    <property type="evidence" value="ECO:0007669"/>
    <property type="project" value="TreeGrafter"/>
</dbReference>
<protein>
    <recommendedName>
        <fullName evidence="9">HIT-type domain-containing protein</fullName>
    </recommendedName>
</protein>
<dbReference type="PANTHER" id="PTHR13483">
    <property type="entry name" value="BOX C_D SNORNA PROTEIN 1-RELATED"/>
    <property type="match status" value="1"/>
</dbReference>
<evidence type="ECO:0000256" key="3">
    <source>
        <dbReference type="ARBA" id="ARBA00022771"/>
    </source>
</evidence>
<feature type="region of interest" description="Disordered" evidence="8">
    <location>
        <begin position="47"/>
        <end position="102"/>
    </location>
</feature>
<feature type="domain" description="HIT-type" evidence="9">
    <location>
        <begin position="112"/>
        <end position="146"/>
    </location>
</feature>
<evidence type="ECO:0000256" key="7">
    <source>
        <dbReference type="PROSITE-ProRule" id="PRU00453"/>
    </source>
</evidence>
<evidence type="ECO:0000313" key="11">
    <source>
        <dbReference type="Proteomes" id="UP000444721"/>
    </source>
</evidence>
<gene>
    <name evidence="10" type="ORF">FDP41_009915</name>
</gene>
<evidence type="ECO:0000256" key="1">
    <source>
        <dbReference type="ARBA" id="ARBA00022553"/>
    </source>
</evidence>
<feature type="compositionally biased region" description="Basic and acidic residues" evidence="8">
    <location>
        <begin position="503"/>
        <end position="522"/>
    </location>
</feature>
<dbReference type="GO" id="GO:0008270">
    <property type="term" value="F:zinc ion binding"/>
    <property type="evidence" value="ECO:0007669"/>
    <property type="project" value="UniProtKB-UniRule"/>
</dbReference>
<dbReference type="Pfam" id="PF25790">
    <property type="entry name" value="BCD1"/>
    <property type="match status" value="1"/>
</dbReference>
<feature type="compositionally biased region" description="Basic and acidic residues" evidence="8">
    <location>
        <begin position="330"/>
        <end position="352"/>
    </location>
</feature>
<accession>A0A6A5B900</accession>
<dbReference type="PANTHER" id="PTHR13483:SF3">
    <property type="entry name" value="BOX C_D SNORNA PROTEIN 1"/>
    <property type="match status" value="1"/>
</dbReference>
<feature type="compositionally biased region" description="Gly residues" evidence="8">
    <location>
        <begin position="489"/>
        <end position="499"/>
    </location>
</feature>
<reference evidence="10 11" key="1">
    <citation type="journal article" date="2019" name="Sci. Rep.">
        <title>Nanopore sequencing improves the draft genome of the human pathogenic amoeba Naegleria fowleri.</title>
        <authorList>
            <person name="Liechti N."/>
            <person name="Schurch N."/>
            <person name="Bruggmann R."/>
            <person name="Wittwer M."/>
        </authorList>
    </citation>
    <scope>NUCLEOTIDE SEQUENCE [LARGE SCALE GENOMIC DNA]</scope>
    <source>
        <strain evidence="10 11">ATCC 30894</strain>
    </source>
</reference>
<dbReference type="Pfam" id="PF04438">
    <property type="entry name" value="zf-HIT"/>
    <property type="match status" value="1"/>
</dbReference>
<evidence type="ECO:0000259" key="9">
    <source>
        <dbReference type="PROSITE" id="PS51083"/>
    </source>
</evidence>
<dbReference type="AlphaFoldDB" id="A0A6A5B900"/>
<dbReference type="GO" id="GO:0000492">
    <property type="term" value="P:box C/D snoRNP assembly"/>
    <property type="evidence" value="ECO:0007669"/>
    <property type="project" value="TreeGrafter"/>
</dbReference>
<keyword evidence="1" id="KW-0597">Phosphoprotein</keyword>
<feature type="compositionally biased region" description="Low complexity" evidence="8">
    <location>
        <begin position="315"/>
        <end position="329"/>
    </location>
</feature>
<evidence type="ECO:0000256" key="2">
    <source>
        <dbReference type="ARBA" id="ARBA00022723"/>
    </source>
</evidence>
<evidence type="ECO:0000256" key="4">
    <source>
        <dbReference type="ARBA" id="ARBA00022833"/>
    </source>
</evidence>
<sequence length="583" mass="67997">MQTNEFLVEVNHNEHHEDGQDKEGILGIDLTNSHFTSELNEEDHNILEQQQDSKKRKLSNHDDDIIPATPLSNHIKTDETHHHSNEQPLDQKEEHSEDDEYHKRKQKILPPCQICSSSESKYTCPCCSIKYCSMECFKNHKTTSSCTGKRDTTKYIDLKEFNGQHLRSDYNFLENLQSQTIHWSRQRDLEKIDSHTYQYHHPKVRELQYRATQKGIRMELMPQGMSKREQNSSYYNKKLDKIFWRLEFIFMNELDHQTGEPCHWVEAHVSEDLKICDLMSRYFDKNVNGSAKTRDHLQKYTSYFEKFKQSLSSTTSQESTTVESATSELENFKEEKEEHHDETLNHVGDHSEQSSNLYHLEKDHALQNQHREDNGVSISSPLRDAFFYFIKVEGRSSSETLYYALDSTLCLRECLKNLVILEYPVIEVVLPGYESKYTVITREQMNDMNAQRDERLKEKKEKRQAFLEKKTKYEERQAEKLESFRGQGNKRGGGNQGRGRGGHSGEKRSHAEISHSRSDNHSHIRTNNNNYRSSNRTDGRRGGSRGGKSKNYHQPRSGNGNHQQSQDSKTTQSSGVAENNNNH</sequence>
<dbReference type="InterPro" id="IPR007529">
    <property type="entry name" value="Znf_HIT"/>
</dbReference>